<protein>
    <recommendedName>
        <fullName evidence="9">POTRA domain-containing protein</fullName>
    </recommendedName>
</protein>
<keyword evidence="2" id="KW-0812">Transmembrane</keyword>
<dbReference type="GO" id="GO:0046819">
    <property type="term" value="P:protein secretion by the type V secretion system"/>
    <property type="evidence" value="ECO:0007669"/>
    <property type="project" value="TreeGrafter"/>
</dbReference>
<accession>T0HQK6</accession>
<comment type="caution">
    <text evidence="7">The sequence shown here is derived from an EMBL/GenBank/DDBJ whole genome shotgun (WGS) entry which is preliminary data.</text>
</comment>
<feature type="signal peptide" evidence="4">
    <location>
        <begin position="1"/>
        <end position="47"/>
    </location>
</feature>
<keyword evidence="1" id="KW-1134">Transmembrane beta strand</keyword>
<dbReference type="AlphaFoldDB" id="T0HQK6"/>
<dbReference type="PANTHER" id="PTHR34597:SF6">
    <property type="entry name" value="BLR6126 PROTEIN"/>
    <property type="match status" value="1"/>
</dbReference>
<keyword evidence="3" id="KW-0998">Cell outer membrane</keyword>
<dbReference type="GO" id="GO:0098046">
    <property type="term" value="C:type V protein secretion system complex"/>
    <property type="evidence" value="ECO:0007669"/>
    <property type="project" value="TreeGrafter"/>
</dbReference>
<evidence type="ECO:0000313" key="7">
    <source>
        <dbReference type="EMBL" id="EQB01610.1"/>
    </source>
</evidence>
<sequence length="563" mass="61193">MSRQPIRSALAGQSTRTNNLEFSMISRLAHCVSALALGIALAPALHAQTTDAAAGETAAPGAERLVDILNYQVEGNSVLSRKEIEQAVMPFLGPQRPLADVDQARTALMEAYHAKGFETVNVIIPAQEVQGGNIRLKVVEMRVGRLRVDGATYYSPEDIKDRMPSLKEGEVPNYNDLSRELAAVNRSQDRVIAPTLRAGLEPGTVDIDLTVEDKLPLHGTLELNDRASANTERLKLSGSLTYANLFQLDHSLSLQGQISPQNPSESWAVSASYAVPIRNTPITLVAYGVHTDSDVAALGGINVLGSGDILGLRAIYSSISGDPAEPTVHQFTAGLDYKSFKENLLAEDEDSAAYTPIDYAPLMVRYALSKRTPKFDFDFGIGASFGLRGLGADDVEFGLKRYNANANWSVLRGDASYTRKLPGDWRVGGAVQWQYAGEPLISNEQFSLGGYDSVRGYYESFNLGDDGVSGQFQVDTPSLLAAGLIRQLRLFTFVDGGYARIHDPLSVQDEHMRLLSVGGGLNLQLDYGLNGALSISRPLVDRASTLSDFGDGFRLQFRIWEQF</sequence>
<gene>
    <name evidence="7" type="ORF">L288_17725</name>
</gene>
<evidence type="ECO:0000259" key="5">
    <source>
        <dbReference type="Pfam" id="PF03865"/>
    </source>
</evidence>
<feature type="chain" id="PRO_5004564100" description="POTRA domain-containing protein" evidence="4">
    <location>
        <begin position="48"/>
        <end position="563"/>
    </location>
</feature>
<dbReference type="Pfam" id="PF08479">
    <property type="entry name" value="POTRA_2"/>
    <property type="match status" value="1"/>
</dbReference>
<keyword evidence="4" id="KW-0732">Signal</keyword>
<reference evidence="7 8" key="1">
    <citation type="journal article" date="2013" name="Genome Announc.">
        <title>Draft Genome Sequence of Sphingobium quisquiliarum Strain P25T, a Novel Hexachlorocyclohexane (HCH)-Degrading Bacterium Isolated from an HCH Dumpsite.</title>
        <authorList>
            <person name="Kumar Singh A."/>
            <person name="Sangwan N."/>
            <person name="Sharma A."/>
            <person name="Gupta V."/>
            <person name="Khurana J.P."/>
            <person name="Lal R."/>
        </authorList>
    </citation>
    <scope>NUCLEOTIDE SEQUENCE [LARGE SCALE GENOMIC DNA]</scope>
    <source>
        <strain evidence="7 8">P25</strain>
    </source>
</reference>
<keyword evidence="1" id="KW-0472">Membrane</keyword>
<dbReference type="GO" id="GO:0008320">
    <property type="term" value="F:protein transmembrane transporter activity"/>
    <property type="evidence" value="ECO:0007669"/>
    <property type="project" value="TreeGrafter"/>
</dbReference>
<dbReference type="Pfam" id="PF03865">
    <property type="entry name" value="ShlB"/>
    <property type="match status" value="2"/>
</dbReference>
<evidence type="ECO:0000313" key="8">
    <source>
        <dbReference type="Proteomes" id="UP000015525"/>
    </source>
</evidence>
<evidence type="ECO:0000256" key="4">
    <source>
        <dbReference type="SAM" id="SignalP"/>
    </source>
</evidence>
<dbReference type="Gene3D" id="3.10.20.310">
    <property type="entry name" value="membrane protein fhac"/>
    <property type="match status" value="1"/>
</dbReference>
<feature type="domain" description="Polypeptide-transport-associated ShlB-type" evidence="6">
    <location>
        <begin position="68"/>
        <end position="140"/>
    </location>
</feature>
<organism evidence="7 8">
    <name type="scientific">Sphingobium quisquiliarum P25</name>
    <dbReference type="NCBI Taxonomy" id="1329909"/>
    <lineage>
        <taxon>Bacteria</taxon>
        <taxon>Pseudomonadati</taxon>
        <taxon>Pseudomonadota</taxon>
        <taxon>Alphaproteobacteria</taxon>
        <taxon>Sphingomonadales</taxon>
        <taxon>Sphingomonadaceae</taxon>
        <taxon>Sphingobium</taxon>
    </lineage>
</organism>
<evidence type="ECO:0000256" key="1">
    <source>
        <dbReference type="ARBA" id="ARBA00022452"/>
    </source>
</evidence>
<dbReference type="InterPro" id="IPR005565">
    <property type="entry name" value="Hemolysn_activator_HlyB_C"/>
</dbReference>
<dbReference type="PANTHER" id="PTHR34597">
    <property type="entry name" value="SLR1661 PROTEIN"/>
    <property type="match status" value="1"/>
</dbReference>
<feature type="domain" description="Haemolysin activator HlyB C-terminal" evidence="5">
    <location>
        <begin position="369"/>
        <end position="521"/>
    </location>
</feature>
<evidence type="ECO:0000256" key="3">
    <source>
        <dbReference type="ARBA" id="ARBA00023237"/>
    </source>
</evidence>
<feature type="domain" description="Haemolysin activator HlyB C-terminal" evidence="5">
    <location>
        <begin position="203"/>
        <end position="297"/>
    </location>
</feature>
<dbReference type="RefSeq" id="WP_021239579.1">
    <property type="nucleotide sequence ID" value="NZ_ATHO01000153.1"/>
</dbReference>
<evidence type="ECO:0000256" key="2">
    <source>
        <dbReference type="ARBA" id="ARBA00022692"/>
    </source>
</evidence>
<dbReference type="EMBL" id="ATHO01000153">
    <property type="protein sequence ID" value="EQB01610.1"/>
    <property type="molecule type" value="Genomic_DNA"/>
</dbReference>
<dbReference type="InterPro" id="IPR013686">
    <property type="entry name" value="Polypept-transport_assoc_ShlB"/>
</dbReference>
<proteinExistence type="predicted"/>
<dbReference type="Gene3D" id="2.40.160.50">
    <property type="entry name" value="membrane protein fhac: a member of the omp85/tpsb transporter family"/>
    <property type="match status" value="1"/>
</dbReference>
<name>T0HQK6_9SPHN</name>
<dbReference type="InterPro" id="IPR051544">
    <property type="entry name" value="TPS_OM_transporter"/>
</dbReference>
<evidence type="ECO:0008006" key="9">
    <source>
        <dbReference type="Google" id="ProtNLM"/>
    </source>
</evidence>
<dbReference type="PATRIC" id="fig|1329909.3.peg.3410"/>
<keyword evidence="8" id="KW-1185">Reference proteome</keyword>
<dbReference type="Proteomes" id="UP000015525">
    <property type="component" value="Unassembled WGS sequence"/>
</dbReference>
<evidence type="ECO:0000259" key="6">
    <source>
        <dbReference type="Pfam" id="PF08479"/>
    </source>
</evidence>